<dbReference type="PANTHER" id="PTHR30290">
    <property type="entry name" value="PERIPLASMIC BINDING COMPONENT OF ABC TRANSPORTER"/>
    <property type="match status" value="1"/>
</dbReference>
<comment type="caution">
    <text evidence="17">The sequence shown here is derived from an EMBL/GenBank/DDBJ whole genome shotgun (WGS) entry which is preliminary data.</text>
</comment>
<dbReference type="GO" id="GO:0030288">
    <property type="term" value="C:outer membrane-bounded periplasmic space"/>
    <property type="evidence" value="ECO:0007669"/>
    <property type="project" value="UniProtKB-ARBA"/>
</dbReference>
<dbReference type="Gene3D" id="3.90.76.10">
    <property type="entry name" value="Dipeptide-binding Protein, Domain 1"/>
    <property type="match status" value="1"/>
</dbReference>
<keyword evidence="18" id="KW-1185">Reference proteome</keyword>
<dbReference type="PROSITE" id="PS01040">
    <property type="entry name" value="SBP_BACTERIAL_5"/>
    <property type="match status" value="1"/>
</dbReference>
<dbReference type="InterPro" id="IPR000914">
    <property type="entry name" value="SBP_5_dom"/>
</dbReference>
<keyword evidence="7" id="KW-0571">Peptide transport</keyword>
<evidence type="ECO:0000256" key="10">
    <source>
        <dbReference type="ARBA" id="ARBA00023157"/>
    </source>
</evidence>
<comment type="similarity">
    <text evidence="3">Belongs to the bacterial solute-binding protein 5 family.</text>
</comment>
<feature type="chain" id="PRO_5039124320" description="Periplasmic oligopeptide-binding protein OppA" evidence="15">
    <location>
        <begin position="24"/>
        <end position="568"/>
    </location>
</feature>
<evidence type="ECO:0000256" key="14">
    <source>
        <dbReference type="SAM" id="MobiDB-lite"/>
    </source>
</evidence>
<feature type="signal peptide" evidence="15">
    <location>
        <begin position="1"/>
        <end position="23"/>
    </location>
</feature>
<keyword evidence="8" id="KW-0653">Protein transport</keyword>
<dbReference type="Pfam" id="PF00496">
    <property type="entry name" value="SBP_bac_5"/>
    <property type="match status" value="1"/>
</dbReference>
<feature type="region of interest" description="Disordered" evidence="14">
    <location>
        <begin position="26"/>
        <end position="45"/>
    </location>
</feature>
<evidence type="ECO:0000313" key="18">
    <source>
        <dbReference type="Proteomes" id="UP000027822"/>
    </source>
</evidence>
<comment type="subcellular location">
    <subcellularLocation>
        <location evidence="1">Cell membrane</location>
        <topology evidence="1">Lipid-anchor</topology>
    </subcellularLocation>
    <subcellularLocation>
        <location evidence="2">Periplasm</location>
    </subcellularLocation>
</comment>
<dbReference type="GO" id="GO:1904680">
    <property type="term" value="F:peptide transmembrane transporter activity"/>
    <property type="evidence" value="ECO:0007669"/>
    <property type="project" value="TreeGrafter"/>
</dbReference>
<keyword evidence="10" id="KW-1015">Disulfide bond</keyword>
<keyword evidence="5 15" id="KW-0732">Signal</keyword>
<comment type="subunit">
    <text evidence="12">The complex is composed of two ATP-binding proteins (OppD and OppF), two transmembrane proteins (OppB and OppC) and a solute-binding protein (OppA).</text>
</comment>
<protein>
    <recommendedName>
        <fullName evidence="13">Periplasmic oligopeptide-binding protein OppA</fullName>
    </recommendedName>
</protein>
<dbReference type="SUPFAM" id="SSF53850">
    <property type="entry name" value="Periplasmic binding protein-like II"/>
    <property type="match status" value="1"/>
</dbReference>
<dbReference type="GO" id="GO:0043190">
    <property type="term" value="C:ATP-binding cassette (ABC) transporter complex"/>
    <property type="evidence" value="ECO:0007669"/>
    <property type="project" value="InterPro"/>
</dbReference>
<evidence type="ECO:0000256" key="11">
    <source>
        <dbReference type="ARBA" id="ARBA00023288"/>
    </source>
</evidence>
<evidence type="ECO:0000256" key="6">
    <source>
        <dbReference type="ARBA" id="ARBA00022764"/>
    </source>
</evidence>
<gene>
    <name evidence="17" type="ORF">BAMA_03310</name>
</gene>
<evidence type="ECO:0000256" key="8">
    <source>
        <dbReference type="ARBA" id="ARBA00022927"/>
    </source>
</evidence>
<evidence type="ECO:0000256" key="12">
    <source>
        <dbReference type="ARBA" id="ARBA00063980"/>
    </source>
</evidence>
<evidence type="ECO:0000256" key="3">
    <source>
        <dbReference type="ARBA" id="ARBA00005695"/>
    </source>
</evidence>
<evidence type="ECO:0000256" key="15">
    <source>
        <dbReference type="SAM" id="SignalP"/>
    </source>
</evidence>
<keyword evidence="6" id="KW-0574">Periplasm</keyword>
<accession>A0A073JUT3</accession>
<evidence type="ECO:0000256" key="1">
    <source>
        <dbReference type="ARBA" id="ARBA00004193"/>
    </source>
</evidence>
<dbReference type="Gene3D" id="3.40.190.10">
    <property type="entry name" value="Periplasmic binding protein-like II"/>
    <property type="match status" value="1"/>
</dbReference>
<dbReference type="EMBL" id="JOTN01000011">
    <property type="protein sequence ID" value="KEK18819.1"/>
    <property type="molecule type" value="Genomic_DNA"/>
</dbReference>
<dbReference type="PIRSF" id="PIRSF002741">
    <property type="entry name" value="MppA"/>
    <property type="match status" value="1"/>
</dbReference>
<sequence length="568" mass="63550">MKKIKKMTAVVAPVLAMSVALTACSGSGETEKANTKPKDEKASGEKLAAKQVLNVASSSEIPSMDSAKATDAVSFLVLNNVMEGLYRLDKDNKPTPGVAESHEKSEDGKVYTFKLRKDAKWSNGDPVTANDFVFAWKRLVNPDTAAEYAFIANDIKNAKAISEGKAAPDTLGVTAVDDHTFKVELENPIPYFIELTTFGSFMPLNEKFVTAQADKYGLESNTTIYNGPFALTEWKHEQGWKYEKNDQYWDNKTVKLEEINVSVVKETSTAVNLYESGEIDRVGLTAEYVDKYKDKKDEFNTELDVSTFFLRFNQKRGGQDTIFANTKVRQAFAKAYDKDALATVILNDGSKGANYLVPEGLATGPDKKDFRKSNGEIKAVKYDAKEAKKLWEEAKKELGQDQITVEFLNYDGDSAKKIGEYLKEQFEKNLPGLTVSLKSQPFKQKLDLETKEDYDLSYAGWGPDYADPMTFIDMFETGNSHNQMSYSNAEYDAIVQKGKGELLTDVKKRWEELGKAEKILLEEAAIAPLYQRGTSYAQRPYVKDIASHNIGGDFSYKWAYITDAKDKK</sequence>
<dbReference type="Gene3D" id="3.10.105.10">
    <property type="entry name" value="Dipeptide-binding Protein, Domain 3"/>
    <property type="match status" value="1"/>
</dbReference>
<feature type="compositionally biased region" description="Basic and acidic residues" evidence="14">
    <location>
        <begin position="29"/>
        <end position="45"/>
    </location>
</feature>
<evidence type="ECO:0000256" key="4">
    <source>
        <dbReference type="ARBA" id="ARBA00022448"/>
    </source>
</evidence>
<feature type="domain" description="Solute-binding protein family 5" evidence="16">
    <location>
        <begin position="93"/>
        <end position="479"/>
    </location>
</feature>
<dbReference type="GO" id="GO:0015031">
    <property type="term" value="P:protein transport"/>
    <property type="evidence" value="ECO:0007669"/>
    <property type="project" value="UniProtKB-KW"/>
</dbReference>
<evidence type="ECO:0000256" key="5">
    <source>
        <dbReference type="ARBA" id="ARBA00022729"/>
    </source>
</evidence>
<dbReference type="CDD" id="cd08504">
    <property type="entry name" value="PBP2_OppA"/>
    <property type="match status" value="1"/>
</dbReference>
<keyword evidence="11" id="KW-0449">Lipoprotein</keyword>
<dbReference type="InterPro" id="IPR030678">
    <property type="entry name" value="Peptide/Ni-bd"/>
</dbReference>
<dbReference type="GO" id="GO:0015833">
    <property type="term" value="P:peptide transport"/>
    <property type="evidence" value="ECO:0007669"/>
    <property type="project" value="UniProtKB-KW"/>
</dbReference>
<organism evidence="17 18">
    <name type="scientific">Bacillus manliponensis</name>
    <dbReference type="NCBI Taxonomy" id="574376"/>
    <lineage>
        <taxon>Bacteria</taxon>
        <taxon>Bacillati</taxon>
        <taxon>Bacillota</taxon>
        <taxon>Bacilli</taxon>
        <taxon>Bacillales</taxon>
        <taxon>Bacillaceae</taxon>
        <taxon>Bacillus</taxon>
        <taxon>Bacillus cereus group</taxon>
    </lineage>
</organism>
<keyword evidence="9" id="KW-0564">Palmitate</keyword>
<dbReference type="Proteomes" id="UP000027822">
    <property type="component" value="Unassembled WGS sequence"/>
</dbReference>
<dbReference type="PROSITE" id="PS51257">
    <property type="entry name" value="PROKAR_LIPOPROTEIN"/>
    <property type="match status" value="1"/>
</dbReference>
<dbReference type="FunFam" id="3.40.190.10:FF:000018">
    <property type="entry name" value="Oligopeptide ABC transporter, oligopeptide-binding protein"/>
    <property type="match status" value="1"/>
</dbReference>
<dbReference type="eggNOG" id="COG4166">
    <property type="taxonomic scope" value="Bacteria"/>
</dbReference>
<evidence type="ECO:0000256" key="13">
    <source>
        <dbReference type="ARBA" id="ARBA00072558"/>
    </source>
</evidence>
<proteinExistence type="inferred from homology"/>
<evidence type="ECO:0000256" key="2">
    <source>
        <dbReference type="ARBA" id="ARBA00004418"/>
    </source>
</evidence>
<reference evidence="17 18" key="1">
    <citation type="submission" date="2014-06" db="EMBL/GenBank/DDBJ databases">
        <title>Draft genome sequence of Bacillus manliponensis JCM 15802 (MCCC 1A00708).</title>
        <authorList>
            <person name="Lai Q."/>
            <person name="Liu Y."/>
            <person name="Shao Z."/>
        </authorList>
    </citation>
    <scope>NUCLEOTIDE SEQUENCE [LARGE SCALE GENOMIC DNA]</scope>
    <source>
        <strain evidence="17 18">JCM 15802</strain>
    </source>
</reference>
<keyword evidence="4" id="KW-0813">Transport</keyword>
<dbReference type="OrthoDB" id="9801912at2"/>
<dbReference type="InterPro" id="IPR023765">
    <property type="entry name" value="SBP_5_CS"/>
</dbReference>
<dbReference type="RefSeq" id="WP_034639999.1">
    <property type="nucleotide sequence ID" value="NZ_CBCSJC010000012.1"/>
</dbReference>
<dbReference type="FunFam" id="3.90.76.10:FF:000001">
    <property type="entry name" value="Oligopeptide ABC transporter substrate-binding protein"/>
    <property type="match status" value="1"/>
</dbReference>
<dbReference type="PANTHER" id="PTHR30290:SF10">
    <property type="entry name" value="PERIPLASMIC OLIGOPEPTIDE-BINDING PROTEIN-RELATED"/>
    <property type="match status" value="1"/>
</dbReference>
<dbReference type="FunFam" id="3.10.105.10:FF:000001">
    <property type="entry name" value="Oligopeptide ABC transporter, oligopeptide-binding protein"/>
    <property type="match status" value="1"/>
</dbReference>
<evidence type="ECO:0000313" key="17">
    <source>
        <dbReference type="EMBL" id="KEK18819.1"/>
    </source>
</evidence>
<evidence type="ECO:0000256" key="9">
    <source>
        <dbReference type="ARBA" id="ARBA00023139"/>
    </source>
</evidence>
<evidence type="ECO:0000259" key="16">
    <source>
        <dbReference type="Pfam" id="PF00496"/>
    </source>
</evidence>
<evidence type="ECO:0000256" key="7">
    <source>
        <dbReference type="ARBA" id="ARBA00022856"/>
    </source>
</evidence>
<name>A0A073JUT3_9BACI</name>
<dbReference type="STRING" id="574376.BAMA_03310"/>
<dbReference type="InterPro" id="IPR039424">
    <property type="entry name" value="SBP_5"/>
</dbReference>
<dbReference type="AlphaFoldDB" id="A0A073JUT3"/>